<reference evidence="2" key="1">
    <citation type="journal article" date="2019" name="Int. J. Syst. Evol. Microbiol.">
        <title>The Global Catalogue of Microorganisms (GCM) 10K type strain sequencing project: providing services to taxonomists for standard genome sequencing and annotation.</title>
        <authorList>
            <consortium name="The Broad Institute Genomics Platform"/>
            <consortium name="The Broad Institute Genome Sequencing Center for Infectious Disease"/>
            <person name="Wu L."/>
            <person name="Ma J."/>
        </authorList>
    </citation>
    <scope>NUCLEOTIDE SEQUENCE [LARGE SCALE GENOMIC DNA]</scope>
    <source>
        <strain evidence="2">JCM 16548</strain>
    </source>
</reference>
<comment type="caution">
    <text evidence="1">The sequence shown here is derived from an EMBL/GenBank/DDBJ whole genome shotgun (WGS) entry which is preliminary data.</text>
</comment>
<gene>
    <name evidence="1" type="ORF">GCM10022204_10910</name>
</gene>
<name>A0ABP7CV48_9ACTN</name>
<dbReference type="EMBL" id="BAAAYX010000002">
    <property type="protein sequence ID" value="GAA3696766.1"/>
    <property type="molecule type" value="Genomic_DNA"/>
</dbReference>
<dbReference type="Proteomes" id="UP001500051">
    <property type="component" value="Unassembled WGS sequence"/>
</dbReference>
<dbReference type="RefSeq" id="WP_344811245.1">
    <property type="nucleotide sequence ID" value="NZ_BAAAYX010000002.1"/>
</dbReference>
<keyword evidence="2" id="KW-1185">Reference proteome</keyword>
<accession>A0ABP7CV48</accession>
<evidence type="ECO:0000313" key="2">
    <source>
        <dbReference type="Proteomes" id="UP001500051"/>
    </source>
</evidence>
<proteinExistence type="predicted"/>
<organism evidence="1 2">
    <name type="scientific">Microlunatus aurantiacus</name>
    <dbReference type="NCBI Taxonomy" id="446786"/>
    <lineage>
        <taxon>Bacteria</taxon>
        <taxon>Bacillati</taxon>
        <taxon>Actinomycetota</taxon>
        <taxon>Actinomycetes</taxon>
        <taxon>Propionibacteriales</taxon>
        <taxon>Propionibacteriaceae</taxon>
        <taxon>Microlunatus</taxon>
    </lineage>
</organism>
<protein>
    <submittedName>
        <fullName evidence="1">Uncharacterized protein</fullName>
    </submittedName>
</protein>
<evidence type="ECO:0000313" key="1">
    <source>
        <dbReference type="EMBL" id="GAA3696766.1"/>
    </source>
</evidence>
<sequence length="123" mass="13377">MTDPWHVDVVPSPNHDGWQLRCTERPEVVVDLTTLDDMGDKIAQAIAKAAGRPDTRRMAVSFNYPLGDITLYQLTREDDGTISCDQVPGLRLSGTSRTQDLVQAIALADGASPDTVGIVFKPI</sequence>